<dbReference type="InterPro" id="IPR000843">
    <property type="entry name" value="HTH_LacI"/>
</dbReference>
<dbReference type="CDD" id="cd01392">
    <property type="entry name" value="HTH_LacI"/>
    <property type="match status" value="1"/>
</dbReference>
<dbReference type="PROSITE" id="PS50932">
    <property type="entry name" value="HTH_LACI_2"/>
    <property type="match status" value="1"/>
</dbReference>
<dbReference type="SUPFAM" id="SSF53822">
    <property type="entry name" value="Periplasmic binding protein-like I"/>
    <property type="match status" value="1"/>
</dbReference>
<dbReference type="SUPFAM" id="SSF47413">
    <property type="entry name" value="lambda repressor-like DNA-binding domains"/>
    <property type="match status" value="1"/>
</dbReference>
<dbReference type="InterPro" id="IPR010982">
    <property type="entry name" value="Lambda_DNA-bd_dom_sf"/>
</dbReference>
<dbReference type="PANTHER" id="PTHR30146:SF153">
    <property type="entry name" value="LACTOSE OPERON REPRESSOR"/>
    <property type="match status" value="1"/>
</dbReference>
<feature type="region of interest" description="Disordered" evidence="4">
    <location>
        <begin position="1"/>
        <end position="27"/>
    </location>
</feature>
<dbReference type="SMART" id="SM00354">
    <property type="entry name" value="HTH_LACI"/>
    <property type="match status" value="1"/>
</dbReference>
<dbReference type="Proteomes" id="UP000593735">
    <property type="component" value="Chromosome"/>
</dbReference>
<gene>
    <name evidence="6" type="ORF">INP52_05830</name>
</gene>
<evidence type="ECO:0000256" key="1">
    <source>
        <dbReference type="ARBA" id="ARBA00023015"/>
    </source>
</evidence>
<evidence type="ECO:0000256" key="2">
    <source>
        <dbReference type="ARBA" id="ARBA00023125"/>
    </source>
</evidence>
<keyword evidence="2 6" id="KW-0238">DNA-binding</keyword>
<dbReference type="Pfam" id="PF13377">
    <property type="entry name" value="Peripla_BP_3"/>
    <property type="match status" value="1"/>
</dbReference>
<evidence type="ECO:0000259" key="5">
    <source>
        <dbReference type="PROSITE" id="PS50932"/>
    </source>
</evidence>
<proteinExistence type="predicted"/>
<dbReference type="GO" id="GO:0000976">
    <property type="term" value="F:transcription cis-regulatory region binding"/>
    <property type="evidence" value="ECO:0007669"/>
    <property type="project" value="TreeGrafter"/>
</dbReference>
<dbReference type="EMBL" id="CP063767">
    <property type="protein sequence ID" value="QOY61582.1"/>
    <property type="molecule type" value="Genomic_DNA"/>
</dbReference>
<dbReference type="Pfam" id="PF00356">
    <property type="entry name" value="LacI"/>
    <property type="match status" value="1"/>
</dbReference>
<dbReference type="CDD" id="cd01574">
    <property type="entry name" value="PBP1_LacI"/>
    <property type="match status" value="1"/>
</dbReference>
<evidence type="ECO:0000313" key="6">
    <source>
        <dbReference type="EMBL" id="QOY61582.1"/>
    </source>
</evidence>
<evidence type="ECO:0000256" key="3">
    <source>
        <dbReference type="ARBA" id="ARBA00023163"/>
    </source>
</evidence>
<dbReference type="InterPro" id="IPR046335">
    <property type="entry name" value="LacI/GalR-like_sensor"/>
</dbReference>
<evidence type="ECO:0000313" key="7">
    <source>
        <dbReference type="Proteomes" id="UP000593735"/>
    </source>
</evidence>
<keyword evidence="7" id="KW-1185">Reference proteome</keyword>
<accession>A0A7S7MAQ6</accession>
<dbReference type="Gene3D" id="3.40.50.2300">
    <property type="match status" value="2"/>
</dbReference>
<organism evidence="6 7">
    <name type="scientific">Thermophilibacter immobilis</name>
    <dbReference type="NCBI Taxonomy" id="2779519"/>
    <lineage>
        <taxon>Bacteria</taxon>
        <taxon>Bacillati</taxon>
        <taxon>Actinomycetota</taxon>
        <taxon>Coriobacteriia</taxon>
        <taxon>Coriobacteriales</taxon>
        <taxon>Atopobiaceae</taxon>
        <taxon>Thermophilibacter</taxon>
    </lineage>
</organism>
<dbReference type="GO" id="GO:0003700">
    <property type="term" value="F:DNA-binding transcription factor activity"/>
    <property type="evidence" value="ECO:0007669"/>
    <property type="project" value="TreeGrafter"/>
</dbReference>
<sequence length="326" mass="35481">MAQVARSVGVSQQTVSRVANDAPNVSPKTRERILRAMDELGFRPNFAGRSLRSGRYHAVGLCLYNVTEFGNLATLDGITSAARDHGYALTMIEMGDDAPISLEEMSQRIMELPVDGLILSMSIMANDFNEFRPHPGLSTVLLTMHAHPFCTTVDSDQYGCSTLLMSYLFSHGHRAIRFVSGPTYSIDSQFREAGWRSALVSRGLEAAEPLRGDWTANSGYEAGSRLARDKGATAVYVANDQMAMGVIAALTDAGRRVPEDVSVVGIDDSLENTVPHNRLTTVRFDLLARGRVAFEHAIRGSEPGYETAAIRIPGTLVERETVADVS</sequence>
<evidence type="ECO:0000256" key="4">
    <source>
        <dbReference type="SAM" id="MobiDB-lite"/>
    </source>
</evidence>
<feature type="domain" description="HTH lacI-type" evidence="5">
    <location>
        <begin position="1"/>
        <end position="53"/>
    </location>
</feature>
<keyword evidence="1" id="KW-0805">Transcription regulation</keyword>
<dbReference type="KEGG" id="tio:INP52_05830"/>
<dbReference type="InterPro" id="IPR028082">
    <property type="entry name" value="Peripla_BP_I"/>
</dbReference>
<reference evidence="6 7" key="1">
    <citation type="submission" date="2020-10" db="EMBL/GenBank/DDBJ databases">
        <title>Olsenella immobilis sp.nov., isolated from the mud in a fermentation cellar used for the production of Chinese strong-flavoured liquor.</title>
        <authorList>
            <person name="Lu L."/>
        </authorList>
    </citation>
    <scope>NUCLEOTIDE SEQUENCE [LARGE SCALE GENOMIC DNA]</scope>
    <source>
        <strain evidence="6 7">LZLJ-2</strain>
    </source>
</reference>
<protein>
    <submittedName>
        <fullName evidence="6">LacI family DNA-binding transcriptional regulator</fullName>
    </submittedName>
</protein>
<dbReference type="Gene3D" id="1.10.260.40">
    <property type="entry name" value="lambda repressor-like DNA-binding domains"/>
    <property type="match status" value="1"/>
</dbReference>
<name>A0A7S7MAQ6_9ACTN</name>
<keyword evidence="3" id="KW-0804">Transcription</keyword>
<dbReference type="PANTHER" id="PTHR30146">
    <property type="entry name" value="LACI-RELATED TRANSCRIPTIONAL REPRESSOR"/>
    <property type="match status" value="1"/>
</dbReference>
<dbReference type="AlphaFoldDB" id="A0A7S7MAQ6"/>